<evidence type="ECO:0000313" key="2">
    <source>
        <dbReference type="EMBL" id="KAJ4451022.1"/>
    </source>
</evidence>
<dbReference type="EMBL" id="JAJSOF020000001">
    <property type="protein sequence ID" value="KAJ4451022.1"/>
    <property type="molecule type" value="Genomic_DNA"/>
</dbReference>
<dbReference type="InterPro" id="IPR002698">
    <property type="entry name" value="FTHF_cligase"/>
</dbReference>
<dbReference type="Gene3D" id="3.30.70.330">
    <property type="match status" value="1"/>
</dbReference>
<dbReference type="InterPro" id="IPR037171">
    <property type="entry name" value="NagB/RpiA_transferase-like"/>
</dbReference>
<evidence type="ECO:0000256" key="1">
    <source>
        <dbReference type="ARBA" id="ARBA00015518"/>
    </source>
</evidence>
<keyword evidence="3" id="KW-1185">Reference proteome</keyword>
<dbReference type="SUPFAM" id="SSF100950">
    <property type="entry name" value="NagB/RpiA/CoA transferase-like"/>
    <property type="match status" value="1"/>
</dbReference>
<protein>
    <recommendedName>
        <fullName evidence="1">Methenyltetrahydrofolate synthase domain-containing protein</fullName>
    </recommendedName>
</protein>
<sequence length="463" mass="51498">MIANEEPLPDEVTKQGIRKKVWDYLEKHNLSLFPRPVHGRIPNFKGSQEAAQKLSELNVFKHASTVKINPDKPQEAVRFLTLEARKKLLVPIPSLRSGLFQHVEPPSDASKQELKVAASRRGLEQWGKPVGLDAKVKVDLVVLGSVAVSKEGYRIGKGEGYADLEFAMMMKMGAVSQETIVVTTVHDCQVFDTLPAQLFKAHDVPVDIIITPTQVIEISESLPKPTGIIWSILSERRLNDIPILQILREAELGEGKDCSLKEVDSDTEEHLRGGVGRNRFRKRIQPNRSAEDGCVEQNLSAMDGNNIQGARPTRMFRRRRNSARKQASSVPKDGSVEEANEIENIVGEANRKEKRRPIRPRQRPAIEFSLRVGNIASDVRVRDLKAALAERGVKPTDITWRGHRGFAFLHFTKTATPSAPVAVDNIVASLQDLKLGTNDGGEFLKIEPAKPITRIEVTDISSV</sequence>
<comment type="caution">
    <text evidence="2">The sequence shown here is derived from an EMBL/GenBank/DDBJ whole genome shotgun (WGS) entry which is preliminary data.</text>
</comment>
<reference evidence="2 3" key="1">
    <citation type="journal article" date="2022" name="Allergy">
        <title>Genome assembly and annotation of Periplaneta americana reveal a comprehensive cockroach allergen profile.</title>
        <authorList>
            <person name="Wang L."/>
            <person name="Xiong Q."/>
            <person name="Saelim N."/>
            <person name="Wang L."/>
            <person name="Nong W."/>
            <person name="Wan A.T."/>
            <person name="Shi M."/>
            <person name="Liu X."/>
            <person name="Cao Q."/>
            <person name="Hui J.H.L."/>
            <person name="Sookrung N."/>
            <person name="Leung T.F."/>
            <person name="Tungtrongchitr A."/>
            <person name="Tsui S.K.W."/>
        </authorList>
    </citation>
    <scope>NUCLEOTIDE SEQUENCE [LARGE SCALE GENOMIC DNA]</scope>
    <source>
        <strain evidence="2">PWHHKU_190912</strain>
    </source>
</reference>
<dbReference type="InterPro" id="IPR024185">
    <property type="entry name" value="FTHF_cligase-like_sf"/>
</dbReference>
<accession>A0ABQ8TZA2</accession>
<dbReference type="Pfam" id="PF01812">
    <property type="entry name" value="5-FTHF_cyc-lig"/>
    <property type="match status" value="1"/>
</dbReference>
<proteinExistence type="predicted"/>
<organism evidence="2 3">
    <name type="scientific">Periplaneta americana</name>
    <name type="common">American cockroach</name>
    <name type="synonym">Blatta americana</name>
    <dbReference type="NCBI Taxonomy" id="6978"/>
    <lineage>
        <taxon>Eukaryota</taxon>
        <taxon>Metazoa</taxon>
        <taxon>Ecdysozoa</taxon>
        <taxon>Arthropoda</taxon>
        <taxon>Hexapoda</taxon>
        <taxon>Insecta</taxon>
        <taxon>Pterygota</taxon>
        <taxon>Neoptera</taxon>
        <taxon>Polyneoptera</taxon>
        <taxon>Dictyoptera</taxon>
        <taxon>Blattodea</taxon>
        <taxon>Blattoidea</taxon>
        <taxon>Blattidae</taxon>
        <taxon>Blattinae</taxon>
        <taxon>Periplaneta</taxon>
    </lineage>
</organism>
<gene>
    <name evidence="2" type="ORF">ANN_02458</name>
</gene>
<name>A0ABQ8TZA2_PERAM</name>
<dbReference type="PANTHER" id="PTHR13017">
    <property type="entry name" value="5-FORMYLTETRAHYDROFOLATE CYCLO-LIGASE-RELATED"/>
    <property type="match status" value="1"/>
</dbReference>
<dbReference type="Proteomes" id="UP001148838">
    <property type="component" value="Unassembled WGS sequence"/>
</dbReference>
<dbReference type="InterPro" id="IPR012677">
    <property type="entry name" value="Nucleotide-bd_a/b_plait_sf"/>
</dbReference>
<dbReference type="PANTHER" id="PTHR13017:SF0">
    <property type="entry name" value="METHENYLTETRAHYDROFOLATE SYNTHASE DOMAIN-CONTAINING PROTEIN"/>
    <property type="match status" value="1"/>
</dbReference>
<evidence type="ECO:0000313" key="3">
    <source>
        <dbReference type="Proteomes" id="UP001148838"/>
    </source>
</evidence>
<dbReference type="Gene3D" id="3.40.50.10420">
    <property type="entry name" value="NagB/RpiA/CoA transferase-like"/>
    <property type="match status" value="1"/>
</dbReference>